<reference evidence="2 3" key="1">
    <citation type="submission" date="2020-08" db="EMBL/GenBank/DDBJ databases">
        <title>Genome sequence of Nocardioides mesophilus KACC 16243T.</title>
        <authorList>
            <person name="Hyun D.-W."/>
            <person name="Bae J.-W."/>
        </authorList>
    </citation>
    <scope>NUCLEOTIDE SEQUENCE [LARGE SCALE GENOMIC DNA]</scope>
    <source>
        <strain evidence="2 3">KACC 16243</strain>
    </source>
</reference>
<evidence type="ECO:0000256" key="1">
    <source>
        <dbReference type="SAM" id="SignalP"/>
    </source>
</evidence>
<keyword evidence="1" id="KW-0732">Signal</keyword>
<feature type="signal peptide" evidence="1">
    <location>
        <begin position="1"/>
        <end position="20"/>
    </location>
</feature>
<sequence length="183" mass="19214">MRSLGAAAATALLLSLAACGGGSSSDAKDARSADDTKASKAIADSIMKSQEESQGKDLFSMDRGEADCIGNGFVDDIGTEKLQKYGFLTKDLKTAESMGDVKMSPEDAKSASDTLFDCTDVSKMMSDALAAGGTLDKKTQACLEDAVTEDKLREMFTLMFSGEQEKANEVVTAPMMKCATAAQ</sequence>
<organism evidence="2 3">
    <name type="scientific">Nocardioides mesophilus</name>
    <dbReference type="NCBI Taxonomy" id="433659"/>
    <lineage>
        <taxon>Bacteria</taxon>
        <taxon>Bacillati</taxon>
        <taxon>Actinomycetota</taxon>
        <taxon>Actinomycetes</taxon>
        <taxon>Propionibacteriales</taxon>
        <taxon>Nocardioidaceae</taxon>
        <taxon>Nocardioides</taxon>
    </lineage>
</organism>
<name>A0A7G9RFH1_9ACTN</name>
<dbReference type="RefSeq" id="WP_187580186.1">
    <property type="nucleotide sequence ID" value="NZ_CP060713.1"/>
</dbReference>
<keyword evidence="3" id="KW-1185">Reference proteome</keyword>
<evidence type="ECO:0008006" key="4">
    <source>
        <dbReference type="Google" id="ProtNLM"/>
    </source>
</evidence>
<gene>
    <name evidence="2" type="ORF">H9L09_08460</name>
</gene>
<dbReference type="EMBL" id="CP060713">
    <property type="protein sequence ID" value="QNN54346.1"/>
    <property type="molecule type" value="Genomic_DNA"/>
</dbReference>
<protein>
    <recommendedName>
        <fullName evidence="4">Lipoprotein</fullName>
    </recommendedName>
</protein>
<evidence type="ECO:0000313" key="3">
    <source>
        <dbReference type="Proteomes" id="UP000515947"/>
    </source>
</evidence>
<dbReference type="PROSITE" id="PS51257">
    <property type="entry name" value="PROKAR_LIPOPROTEIN"/>
    <property type="match status" value="1"/>
</dbReference>
<dbReference type="KEGG" id="nmes:H9L09_08460"/>
<proteinExistence type="predicted"/>
<feature type="chain" id="PRO_5039556195" description="Lipoprotein" evidence="1">
    <location>
        <begin position="21"/>
        <end position="183"/>
    </location>
</feature>
<dbReference type="AlphaFoldDB" id="A0A7G9RFH1"/>
<evidence type="ECO:0000313" key="2">
    <source>
        <dbReference type="EMBL" id="QNN54346.1"/>
    </source>
</evidence>
<accession>A0A7G9RFH1</accession>
<dbReference type="Proteomes" id="UP000515947">
    <property type="component" value="Chromosome"/>
</dbReference>